<proteinExistence type="inferred from homology"/>
<dbReference type="InterPro" id="IPR042855">
    <property type="entry name" value="V_SNARE_CC"/>
</dbReference>
<keyword evidence="8" id="KW-0175">Coiled coil</keyword>
<evidence type="ECO:0000313" key="11">
    <source>
        <dbReference type="EMBL" id="PWN95976.1"/>
    </source>
</evidence>
<dbReference type="GO" id="GO:0005794">
    <property type="term" value="C:Golgi apparatus"/>
    <property type="evidence" value="ECO:0007669"/>
    <property type="project" value="TreeGrafter"/>
</dbReference>
<comment type="subcellular location">
    <subcellularLocation>
        <location evidence="7">Endomembrane system</location>
        <topology evidence="7">Lipid-anchor</topology>
        <orientation evidence="7">Cytoplasmic side</orientation>
    </subcellularLocation>
</comment>
<dbReference type="RefSeq" id="XP_025596255.1">
    <property type="nucleotide sequence ID" value="XM_025738945.1"/>
</dbReference>
<keyword evidence="5" id="KW-0449">Lipoprotein</keyword>
<evidence type="ECO:0000256" key="5">
    <source>
        <dbReference type="ARBA" id="ARBA00023288"/>
    </source>
</evidence>
<dbReference type="CDD" id="cd14824">
    <property type="entry name" value="Longin"/>
    <property type="match status" value="1"/>
</dbReference>
<keyword evidence="6" id="KW-0636">Prenylation</keyword>
<dbReference type="Pfam" id="PF13774">
    <property type="entry name" value="Longin"/>
    <property type="match status" value="1"/>
</dbReference>
<dbReference type="PROSITE" id="PS50892">
    <property type="entry name" value="V_SNARE"/>
    <property type="match status" value="1"/>
</dbReference>
<dbReference type="Gene3D" id="3.30.450.50">
    <property type="entry name" value="Longin domain"/>
    <property type="match status" value="1"/>
</dbReference>
<evidence type="ECO:0000313" key="12">
    <source>
        <dbReference type="Proteomes" id="UP000245946"/>
    </source>
</evidence>
<organism evidence="11 12">
    <name type="scientific">Tilletiopsis washingtonensis</name>
    <dbReference type="NCBI Taxonomy" id="58919"/>
    <lineage>
        <taxon>Eukaryota</taxon>
        <taxon>Fungi</taxon>
        <taxon>Dikarya</taxon>
        <taxon>Basidiomycota</taxon>
        <taxon>Ustilaginomycotina</taxon>
        <taxon>Exobasidiomycetes</taxon>
        <taxon>Entylomatales</taxon>
        <taxon>Entylomatales incertae sedis</taxon>
        <taxon>Tilletiopsis</taxon>
    </lineage>
</organism>
<name>A0A316Z3M0_9BASI</name>
<dbReference type="PANTHER" id="PTHR45806:SF1">
    <property type="entry name" value="SYNAPTOBREVIN HOMOLOG YKT6"/>
    <property type="match status" value="1"/>
</dbReference>
<dbReference type="GO" id="GO:0006888">
    <property type="term" value="P:endoplasmic reticulum to Golgi vesicle-mediated transport"/>
    <property type="evidence" value="ECO:0007669"/>
    <property type="project" value="TreeGrafter"/>
</dbReference>
<dbReference type="GO" id="GO:0005484">
    <property type="term" value="F:SNAP receptor activity"/>
    <property type="evidence" value="ECO:0007669"/>
    <property type="project" value="TreeGrafter"/>
</dbReference>
<dbReference type="Pfam" id="PF00957">
    <property type="entry name" value="Synaptobrevin"/>
    <property type="match status" value="1"/>
</dbReference>
<keyword evidence="12" id="KW-1185">Reference proteome</keyword>
<protein>
    <submittedName>
        <fullName evidence="11">Putative YKT6-snare protein for endoplasmic reticulum-golgi transport</fullName>
    </submittedName>
</protein>
<evidence type="ECO:0000259" key="9">
    <source>
        <dbReference type="PROSITE" id="PS50859"/>
    </source>
</evidence>
<keyword evidence="3" id="KW-0472">Membrane</keyword>
<evidence type="ECO:0000259" key="10">
    <source>
        <dbReference type="PROSITE" id="PS50892"/>
    </source>
</evidence>
<sequence length="203" mass="22228">MKIYALHLYATPPGAGAVSLVSAWELGSFGFLQRGTVQDVMGFMSKTVAERTPPTQRQSVQENAYTAHVHARPASDGIVGVLVCDSEYPSRVAFSLLQKTLDDFLLRVPRGTWEPRVNAITTGSATGPAKGVGILENSVFPQAQESLQRYQDPRQADQIMKVQQELDETKIVLHKTIDSVLQRGEDLDKLVEKSGSLSAQSKM</sequence>
<dbReference type="SMART" id="SM01270">
    <property type="entry name" value="Longin"/>
    <property type="match status" value="1"/>
</dbReference>
<evidence type="ECO:0000256" key="4">
    <source>
        <dbReference type="ARBA" id="ARBA00023139"/>
    </source>
</evidence>
<dbReference type="Proteomes" id="UP000245946">
    <property type="component" value="Unassembled WGS sequence"/>
</dbReference>
<feature type="domain" description="Longin" evidence="9">
    <location>
        <begin position="8"/>
        <end position="114"/>
    </location>
</feature>
<dbReference type="STRING" id="58919.A0A316Z3M0"/>
<dbReference type="PANTHER" id="PTHR45806">
    <property type="entry name" value="SYNAPTOBREVIN HOMOLOG YKT6"/>
    <property type="match status" value="1"/>
</dbReference>
<dbReference type="PROSITE" id="PS50859">
    <property type="entry name" value="LONGIN"/>
    <property type="match status" value="1"/>
</dbReference>
<evidence type="ECO:0000256" key="3">
    <source>
        <dbReference type="ARBA" id="ARBA00023136"/>
    </source>
</evidence>
<dbReference type="EMBL" id="KZ819301">
    <property type="protein sequence ID" value="PWN95976.1"/>
    <property type="molecule type" value="Genomic_DNA"/>
</dbReference>
<gene>
    <name evidence="11" type="ORF">FA09DRAFT_101822</name>
</gene>
<evidence type="ECO:0000256" key="1">
    <source>
        <dbReference type="ARBA" id="ARBA00008025"/>
    </source>
</evidence>
<dbReference type="GeneID" id="37266491"/>
<feature type="domain" description="V-SNARE coiled-coil homology" evidence="10">
    <location>
        <begin position="158"/>
        <end position="203"/>
    </location>
</feature>
<dbReference type="SUPFAM" id="SSF58038">
    <property type="entry name" value="SNARE fusion complex"/>
    <property type="match status" value="1"/>
</dbReference>
<evidence type="ECO:0000256" key="2">
    <source>
        <dbReference type="ARBA" id="ARBA00022481"/>
    </source>
</evidence>
<reference evidence="11 12" key="1">
    <citation type="journal article" date="2018" name="Mol. Biol. Evol.">
        <title>Broad Genomic Sampling Reveals a Smut Pathogenic Ancestry of the Fungal Clade Ustilaginomycotina.</title>
        <authorList>
            <person name="Kijpornyongpan T."/>
            <person name="Mondo S.J."/>
            <person name="Barry K."/>
            <person name="Sandor L."/>
            <person name="Lee J."/>
            <person name="Lipzen A."/>
            <person name="Pangilinan J."/>
            <person name="LaButti K."/>
            <person name="Hainaut M."/>
            <person name="Henrissat B."/>
            <person name="Grigoriev I.V."/>
            <person name="Spatafora J.W."/>
            <person name="Aime M.C."/>
        </authorList>
    </citation>
    <scope>NUCLEOTIDE SEQUENCE [LARGE SCALE GENOMIC DNA]</scope>
    <source>
        <strain evidence="11 12">MCA 4186</strain>
    </source>
</reference>
<keyword evidence="4" id="KW-0564">Palmitate</keyword>
<evidence type="ECO:0000256" key="7">
    <source>
        <dbReference type="ARBA" id="ARBA00046278"/>
    </source>
</evidence>
<comment type="similarity">
    <text evidence="1">Belongs to the synaptobrevin family.</text>
</comment>
<dbReference type="InterPro" id="IPR010908">
    <property type="entry name" value="Longin_dom"/>
</dbReference>
<dbReference type="SUPFAM" id="SSF64356">
    <property type="entry name" value="SNARE-like"/>
    <property type="match status" value="1"/>
</dbReference>
<dbReference type="OrthoDB" id="27923at2759"/>
<accession>A0A316Z3M0</accession>
<dbReference type="AlphaFoldDB" id="A0A316Z3M0"/>
<evidence type="ECO:0000256" key="6">
    <source>
        <dbReference type="ARBA" id="ARBA00023289"/>
    </source>
</evidence>
<keyword evidence="2" id="KW-0488">Methylation</keyword>
<dbReference type="InterPro" id="IPR011012">
    <property type="entry name" value="Longin-like_dom_sf"/>
</dbReference>
<dbReference type="Gene3D" id="1.20.5.110">
    <property type="match status" value="1"/>
</dbReference>
<evidence type="ECO:0000256" key="8">
    <source>
        <dbReference type="PROSITE-ProRule" id="PRU00290"/>
    </source>
</evidence>